<dbReference type="EMBL" id="LNIZ01000004">
    <property type="protein sequence ID" value="KTF04109.1"/>
    <property type="molecule type" value="Genomic_DNA"/>
</dbReference>
<dbReference type="OrthoDB" id="9775208at2"/>
<evidence type="ECO:0000313" key="4">
    <source>
        <dbReference type="Proteomes" id="UP000054404"/>
    </source>
</evidence>
<evidence type="ECO:0000256" key="2">
    <source>
        <dbReference type="ARBA" id="ARBA00022679"/>
    </source>
</evidence>
<dbReference type="Gene3D" id="3.40.50.2000">
    <property type="entry name" value="Glycogen Phosphorylase B"/>
    <property type="match status" value="2"/>
</dbReference>
<dbReference type="PANTHER" id="PTHR12526:SF629">
    <property type="entry name" value="TEICHURONIC ACID BIOSYNTHESIS GLYCOSYLTRANSFERASE TUAH-RELATED"/>
    <property type="match status" value="1"/>
</dbReference>
<name>A0A0W1KKD5_9ACTO</name>
<comment type="caution">
    <text evidence="3">The sequence shown here is derived from an EMBL/GenBank/DDBJ whole genome shotgun (WGS) entry which is preliminary data.</text>
</comment>
<evidence type="ECO:0000313" key="3">
    <source>
        <dbReference type="EMBL" id="KTF04109.1"/>
    </source>
</evidence>
<proteinExistence type="predicted"/>
<sequence>MLTDSFPFNVGEEFLEQEIDIVCEQFDKVLIIPMRTRSADAKQTRTLPPNAVAVAPDPSVSLPWWVTTVLRVPQVLMRAPSLYENCPLTDRTRALIDARFSANAVDLFNQVRKIISKEVLSQFDSVVFYAYWLHTPAAVGALMRKYLMAESRRGVVVSRAHAYDVDEKDSRYGYIPARRFLLDELDHIYPISDYAARFLTNHGERRPGQIQVRRLGVPEVPLVHRTRSQTVSILSCSHMAPYKRIDLMTETIGELERRGWNVRWQHIGESNPDRLAHARELADRLCPHSTVEFLGHRPNAEARQRYADPSITLFLNTSDGEGVPVTVMDALAAGLPVVATSAGGTAEVVHDGVNGVIVPVETNAAEIADAIEKVARADDAAYQRMCEAARQTWSEMSNARKQYEDFARHLAELSHEAARRGTSA</sequence>
<dbReference type="AlphaFoldDB" id="A0A0W1KKD5"/>
<keyword evidence="4" id="KW-1185">Reference proteome</keyword>
<dbReference type="PANTHER" id="PTHR12526">
    <property type="entry name" value="GLYCOSYLTRANSFERASE"/>
    <property type="match status" value="1"/>
</dbReference>
<dbReference type="SUPFAM" id="SSF53756">
    <property type="entry name" value="UDP-Glycosyltransferase/glycogen phosphorylase"/>
    <property type="match status" value="1"/>
</dbReference>
<dbReference type="Proteomes" id="UP000054404">
    <property type="component" value="Unassembled WGS sequence"/>
</dbReference>
<dbReference type="Pfam" id="PF13692">
    <property type="entry name" value="Glyco_trans_1_4"/>
    <property type="match status" value="1"/>
</dbReference>
<keyword evidence="2 3" id="KW-0808">Transferase</keyword>
<accession>A0A0W1KKD5</accession>
<gene>
    <name evidence="3" type="primary">gtf1</name>
    <name evidence="3" type="ORF">AQZ59_01085</name>
</gene>
<dbReference type="STRING" id="59561.AQZ59_01085"/>
<reference evidence="3 4" key="1">
    <citation type="submission" date="2015-11" db="EMBL/GenBank/DDBJ databases">
        <title>Draft Genome Sequence of the Type Strain Trueperella bernardiae LCDC 89-0504T, Isolated from Blood Culture.</title>
        <authorList>
            <person name="Bernier A.-M."/>
            <person name="Bernard K."/>
        </authorList>
    </citation>
    <scope>NUCLEOTIDE SEQUENCE [LARGE SCALE GENOMIC DNA]</scope>
    <source>
        <strain evidence="3 4">LCDC 89-0504</strain>
    </source>
</reference>
<protein>
    <submittedName>
        <fullName evidence="3">Glycosyltransferase Gtf1</fullName>
    </submittedName>
</protein>
<evidence type="ECO:0000256" key="1">
    <source>
        <dbReference type="ARBA" id="ARBA00022676"/>
    </source>
</evidence>
<organism evidence="3 4">
    <name type="scientific">Trueperella bernardiae</name>
    <dbReference type="NCBI Taxonomy" id="59561"/>
    <lineage>
        <taxon>Bacteria</taxon>
        <taxon>Bacillati</taxon>
        <taxon>Actinomycetota</taxon>
        <taxon>Actinomycetes</taxon>
        <taxon>Actinomycetales</taxon>
        <taxon>Actinomycetaceae</taxon>
        <taxon>Trueperella</taxon>
    </lineage>
</organism>
<dbReference type="PATRIC" id="fig|59561.3.peg.1075"/>
<dbReference type="RefSeq" id="WP_062613641.1">
    <property type="nucleotide sequence ID" value="NZ_JAMQRX010000004.1"/>
</dbReference>
<keyword evidence="1" id="KW-0328">Glycosyltransferase</keyword>
<dbReference type="GO" id="GO:0016757">
    <property type="term" value="F:glycosyltransferase activity"/>
    <property type="evidence" value="ECO:0007669"/>
    <property type="project" value="UniProtKB-KW"/>
</dbReference>